<name>A0A5C3MWA8_9AGAM</name>
<reference evidence="1 2" key="1">
    <citation type="journal article" date="2019" name="Nat. Ecol. Evol.">
        <title>Megaphylogeny resolves global patterns of mushroom evolution.</title>
        <authorList>
            <person name="Varga T."/>
            <person name="Krizsan K."/>
            <person name="Foldi C."/>
            <person name="Dima B."/>
            <person name="Sanchez-Garcia M."/>
            <person name="Sanchez-Ramirez S."/>
            <person name="Szollosi G.J."/>
            <person name="Szarkandi J.G."/>
            <person name="Papp V."/>
            <person name="Albert L."/>
            <person name="Andreopoulos W."/>
            <person name="Angelini C."/>
            <person name="Antonin V."/>
            <person name="Barry K.W."/>
            <person name="Bougher N.L."/>
            <person name="Buchanan P."/>
            <person name="Buyck B."/>
            <person name="Bense V."/>
            <person name="Catcheside P."/>
            <person name="Chovatia M."/>
            <person name="Cooper J."/>
            <person name="Damon W."/>
            <person name="Desjardin D."/>
            <person name="Finy P."/>
            <person name="Geml J."/>
            <person name="Haridas S."/>
            <person name="Hughes K."/>
            <person name="Justo A."/>
            <person name="Karasinski D."/>
            <person name="Kautmanova I."/>
            <person name="Kiss B."/>
            <person name="Kocsube S."/>
            <person name="Kotiranta H."/>
            <person name="LaButti K.M."/>
            <person name="Lechner B.E."/>
            <person name="Liimatainen K."/>
            <person name="Lipzen A."/>
            <person name="Lukacs Z."/>
            <person name="Mihaltcheva S."/>
            <person name="Morgado L.N."/>
            <person name="Niskanen T."/>
            <person name="Noordeloos M.E."/>
            <person name="Ohm R.A."/>
            <person name="Ortiz-Santana B."/>
            <person name="Ovrebo C."/>
            <person name="Racz N."/>
            <person name="Riley R."/>
            <person name="Savchenko A."/>
            <person name="Shiryaev A."/>
            <person name="Soop K."/>
            <person name="Spirin V."/>
            <person name="Szebenyi C."/>
            <person name="Tomsovsky M."/>
            <person name="Tulloss R.E."/>
            <person name="Uehling J."/>
            <person name="Grigoriev I.V."/>
            <person name="Vagvolgyi C."/>
            <person name="Papp T."/>
            <person name="Martin F.M."/>
            <person name="Miettinen O."/>
            <person name="Hibbett D.S."/>
            <person name="Nagy L.G."/>
        </authorList>
    </citation>
    <scope>NUCLEOTIDE SEQUENCE [LARGE SCALE GENOMIC DNA]</scope>
    <source>
        <strain evidence="1 2">OMC1185</strain>
    </source>
</reference>
<proteinExistence type="predicted"/>
<evidence type="ECO:0000313" key="2">
    <source>
        <dbReference type="Proteomes" id="UP000305948"/>
    </source>
</evidence>
<organism evidence="1 2">
    <name type="scientific">Heliocybe sulcata</name>
    <dbReference type="NCBI Taxonomy" id="5364"/>
    <lineage>
        <taxon>Eukaryota</taxon>
        <taxon>Fungi</taxon>
        <taxon>Dikarya</taxon>
        <taxon>Basidiomycota</taxon>
        <taxon>Agaricomycotina</taxon>
        <taxon>Agaricomycetes</taxon>
        <taxon>Gloeophyllales</taxon>
        <taxon>Gloeophyllaceae</taxon>
        <taxon>Heliocybe</taxon>
    </lineage>
</organism>
<protein>
    <submittedName>
        <fullName evidence="1">Uncharacterized protein</fullName>
    </submittedName>
</protein>
<dbReference type="Proteomes" id="UP000305948">
    <property type="component" value="Unassembled WGS sequence"/>
</dbReference>
<keyword evidence="2" id="KW-1185">Reference proteome</keyword>
<gene>
    <name evidence="1" type="ORF">OE88DRAFT_1737342</name>
</gene>
<dbReference type="EMBL" id="ML213517">
    <property type="protein sequence ID" value="TFK49142.1"/>
    <property type="molecule type" value="Genomic_DNA"/>
</dbReference>
<accession>A0A5C3MWA8</accession>
<dbReference type="OrthoDB" id="3233366at2759"/>
<dbReference type="AlphaFoldDB" id="A0A5C3MWA8"/>
<evidence type="ECO:0000313" key="1">
    <source>
        <dbReference type="EMBL" id="TFK49142.1"/>
    </source>
</evidence>
<sequence>MGITTNSNLLTRKPKGNMLFGATALAAASATAAYFVRHRSDSPDTREYPLSWIGCHLSWRDPDLKPDFNANLRREEAGNPS</sequence>